<gene>
    <name evidence="1" type="ORF">FKW44_010266</name>
</gene>
<evidence type="ECO:0000313" key="2">
    <source>
        <dbReference type="Proteomes" id="UP000595437"/>
    </source>
</evidence>
<name>A0A7T8K8W2_CALRO</name>
<dbReference type="EMBL" id="CP045895">
    <property type="protein sequence ID" value="QQP49556.1"/>
    <property type="molecule type" value="Genomic_DNA"/>
</dbReference>
<dbReference type="PANTHER" id="PTHR46060:SF1">
    <property type="entry name" value="MARINER MOS1 TRANSPOSASE-LIKE PROTEIN"/>
    <property type="match status" value="1"/>
</dbReference>
<dbReference type="InterPro" id="IPR036397">
    <property type="entry name" value="RNaseH_sf"/>
</dbReference>
<protein>
    <recommendedName>
        <fullName evidence="3">Mariner transposase</fullName>
    </recommendedName>
</protein>
<dbReference type="AlphaFoldDB" id="A0A7T8K8W2"/>
<feature type="non-terminal residue" evidence="1">
    <location>
        <position position="1"/>
    </location>
</feature>
<evidence type="ECO:0008006" key="3">
    <source>
        <dbReference type="Google" id="ProtNLM"/>
    </source>
</evidence>
<dbReference type="Proteomes" id="UP000595437">
    <property type="component" value="Chromosome 6"/>
</dbReference>
<sequence length="175" mass="20672">SLGYEKAIRKMGASLLTIDHKRNRVTTSMECLALFNRNKDEFFRRFVTVDETWIHYNTPETKQQSKQWVLKGESAPKKAKVGLSANKVMATVFWDARGVIHIDYLQKGRTMNGEYYTSLLDRFNEDLKKKRPHLAKKKVLFHQDNARESIHVLFPWRNFTNYAMNCSFIRRILQI</sequence>
<keyword evidence="2" id="KW-1185">Reference proteome</keyword>
<proteinExistence type="predicted"/>
<reference evidence="2" key="1">
    <citation type="submission" date="2021-01" db="EMBL/GenBank/DDBJ databases">
        <title>Caligus Genome Assembly.</title>
        <authorList>
            <person name="Gallardo-Escarate C."/>
        </authorList>
    </citation>
    <scope>NUCLEOTIDE SEQUENCE [LARGE SCALE GENOMIC DNA]</scope>
</reference>
<dbReference type="Gene3D" id="3.30.420.10">
    <property type="entry name" value="Ribonuclease H-like superfamily/Ribonuclease H"/>
    <property type="match status" value="1"/>
</dbReference>
<dbReference type="OrthoDB" id="6377111at2759"/>
<evidence type="ECO:0000313" key="1">
    <source>
        <dbReference type="EMBL" id="QQP49556.1"/>
    </source>
</evidence>
<dbReference type="GO" id="GO:0003676">
    <property type="term" value="F:nucleic acid binding"/>
    <property type="evidence" value="ECO:0007669"/>
    <property type="project" value="InterPro"/>
</dbReference>
<organism evidence="1 2">
    <name type="scientific">Caligus rogercresseyi</name>
    <name type="common">Sea louse</name>
    <dbReference type="NCBI Taxonomy" id="217165"/>
    <lineage>
        <taxon>Eukaryota</taxon>
        <taxon>Metazoa</taxon>
        <taxon>Ecdysozoa</taxon>
        <taxon>Arthropoda</taxon>
        <taxon>Crustacea</taxon>
        <taxon>Multicrustacea</taxon>
        <taxon>Hexanauplia</taxon>
        <taxon>Copepoda</taxon>
        <taxon>Siphonostomatoida</taxon>
        <taxon>Caligidae</taxon>
        <taxon>Caligus</taxon>
    </lineage>
</organism>
<dbReference type="InterPro" id="IPR052709">
    <property type="entry name" value="Transposase-MT_Hybrid"/>
</dbReference>
<dbReference type="Pfam" id="PF01359">
    <property type="entry name" value="Transposase_1"/>
    <property type="match status" value="1"/>
</dbReference>
<dbReference type="PANTHER" id="PTHR46060">
    <property type="entry name" value="MARINER MOS1 TRANSPOSASE-LIKE PROTEIN"/>
    <property type="match status" value="1"/>
</dbReference>
<accession>A0A7T8K8W2</accession>
<dbReference type="InterPro" id="IPR001888">
    <property type="entry name" value="Transposase_1"/>
</dbReference>